<keyword evidence="2" id="KW-0479">Metal-binding</keyword>
<name>A0A699H2M5_TANCI</name>
<sequence length="1635" mass="184821">MIARTVDLTRTIQSHGMLTLFKLEEKSVSQITSTDGICSRSIQSTSPQLDNEDLKQIDVDDLKEMDLRWQMAMLTMRPRRFLQKIGRNLGANGPTSMGFDMSKVKCYNFYKKGHFSKECRSSTDPRRLGAAEPQRRTVPVETSTSNALISQCDESDCDSWPPSSLYDRFQPSGGYHAVPPPYTGTFMPPKPDLAFNTASTVVKTNHLAFNVQLSPTKPVQDLSHTTRPSAPIIEDWHTVQQIETTIPAAIPVPASPKSNSSSQRRNRKACFVCKMLTQSKPVSTTVAGPALVVSAAQGKQGTWGNLQQALKDKGVIDSGCSRHMTGNMSYLSEFKELNRGYVAFGGNPKGGKIKTGPTFVKILNKKSYCLVITDDYIRFTWVFFLATKDETSPILTTFITGLENKLSLKGIKREFSVPRTPQQNGIAERKNMTLIEAARTMLAYSLLPIPFWAEAVNTACYVQNRVLVTKPHNKTPYELLHGRTPSIGFIRPFGCLVTILNTLNPLGFQDKFDAEKVGEEVDQSYMLFPVWSAGSTNPQNNAEDAAFDGKKHVFDVKNPESEVILSTSSSAQSKEQDDKTKKEAKGKSPVESVTGYRDLNANFYVVGAEADFNNLESSIPVRPIPTTRIHKDHHVSQIIGDLSLTTQTRSMTRAVKDQGGLSQMFGNDFHTCMFACFLSQEEPKRKLWVLVGLPYEKRAIGTKWVCRNKKDERGIVIKNKAKLVAQGHTQEEGIDYEEVFALVARIEAIRLFLAYASFMGFMVYQMDVKSAFLYGTIEEEVYVCQPPGFEDPDHPDNVYKVVKALYGLHQASRAWYETLATYLLESGFQIGIIDQTLFIKKQKGDILLVQIYVDDIIFGATNKDLCRSFEKLMKDKFLMSSIGELTFFLGLQCKKQTVISTSSTEAEYVTAASCYAQGLWIQNQLLDYGKKVVITKAAIKDVLRLDDTERVDCLPNEEIFAELARMSYEKPSTKITFYKAFFSSHLVRNVDNTSKFYMYPRFIQLLIKNRLGDLSTYTTKYTSLTLTQKVFANMRRVGKGFLGVETPLFEDMLVAGVIKEEDDFHDPSIPSPTLPTPPPQQSQYLPSTFQVQHTPPQSPLPQSQPQPQAQPQAADFLMSLLQEALDACAALNRRVEHLEYDKVAQVLEITKLKRKVRRLEKGNKVKVLKLRRLQKVETSQRIDTSEDIVMEDASNQGKMIDDLDKDDAAVLMDDKEEENKEEEAKDDQVQGRQAEIYKLDMDHASKVLSMQEDDPAEVQEVVNVVTTAKLIIEVVIAASETVTAASTTIFAAEPHVLAAPITTAAPVRVAAASTKRKKGVVIRDPKEESTTIIPVDTKSKDKGKGIIVEESKPMKKKKVKIDEEYARKLYEELNKDIDWDAAIKHVKQKAKEDPFVQRYQGMSYEDIRLIFEAKFNSNIAFLIKTKEQLEEEENRAIESINEEDLESLWSLVKEKFSTSKANNFSDDFLEQCLKDQMDKLKFGRIKGLSMVKQRLRTGSCWNHVSEELLLASSYVAFSEEPNIRNAQTIDSFWYKVLHEFNNNNFQKGNKNTLTSKWHTHNCQKFNVIYKRLGKSWENMIDVLNRVRMTYRDKLKGKSFTPDDTWEVLKITPNETRLSPLHRLISLDTKSYLVTI</sequence>
<feature type="region of interest" description="Disordered" evidence="6">
    <location>
        <begin position="564"/>
        <end position="591"/>
    </location>
</feature>
<evidence type="ECO:0000256" key="3">
    <source>
        <dbReference type="ARBA" id="ARBA00022750"/>
    </source>
</evidence>
<feature type="compositionally biased region" description="Pro residues" evidence="6">
    <location>
        <begin position="1069"/>
        <end position="1080"/>
    </location>
</feature>
<evidence type="ECO:0000313" key="8">
    <source>
        <dbReference type="EMBL" id="GEW50579.1"/>
    </source>
</evidence>
<keyword evidence="3" id="KW-0064">Aspartyl protease</keyword>
<feature type="compositionally biased region" description="Basic and acidic residues" evidence="6">
    <location>
        <begin position="119"/>
        <end position="135"/>
    </location>
</feature>
<keyword evidence="4" id="KW-0378">Hydrolase</keyword>
<reference evidence="8" key="1">
    <citation type="journal article" date="2019" name="Sci. Rep.">
        <title>Draft genome of Tanacetum cinerariifolium, the natural source of mosquito coil.</title>
        <authorList>
            <person name="Yamashiro T."/>
            <person name="Shiraishi A."/>
            <person name="Satake H."/>
            <person name="Nakayama K."/>
        </authorList>
    </citation>
    <scope>NUCLEOTIDE SEQUENCE</scope>
</reference>
<dbReference type="InterPro" id="IPR054722">
    <property type="entry name" value="PolX-like_BBD"/>
</dbReference>
<proteinExistence type="predicted"/>
<dbReference type="PANTHER" id="PTHR42648">
    <property type="entry name" value="TRANSPOSASE, PUTATIVE-RELATED"/>
    <property type="match status" value="1"/>
</dbReference>
<dbReference type="InterPro" id="IPR036397">
    <property type="entry name" value="RNaseH_sf"/>
</dbReference>
<evidence type="ECO:0000256" key="6">
    <source>
        <dbReference type="SAM" id="MobiDB-lite"/>
    </source>
</evidence>
<dbReference type="GO" id="GO:0046872">
    <property type="term" value="F:metal ion binding"/>
    <property type="evidence" value="ECO:0007669"/>
    <property type="project" value="UniProtKB-KW"/>
</dbReference>
<accession>A0A699H2M5</accession>
<evidence type="ECO:0000256" key="2">
    <source>
        <dbReference type="ARBA" id="ARBA00022723"/>
    </source>
</evidence>
<protein>
    <recommendedName>
        <fullName evidence="7">Integrase catalytic domain-containing protein</fullName>
    </recommendedName>
</protein>
<dbReference type="GO" id="GO:0015074">
    <property type="term" value="P:DNA integration"/>
    <property type="evidence" value="ECO:0007669"/>
    <property type="project" value="InterPro"/>
</dbReference>
<dbReference type="GO" id="GO:0004190">
    <property type="term" value="F:aspartic-type endopeptidase activity"/>
    <property type="evidence" value="ECO:0007669"/>
    <property type="project" value="UniProtKB-KW"/>
</dbReference>
<feature type="coiled-coil region" evidence="5">
    <location>
        <begin position="1205"/>
        <end position="1232"/>
    </location>
</feature>
<dbReference type="GO" id="GO:0006508">
    <property type="term" value="P:proteolysis"/>
    <property type="evidence" value="ECO:0007669"/>
    <property type="project" value="UniProtKB-KW"/>
</dbReference>
<organism evidence="8">
    <name type="scientific">Tanacetum cinerariifolium</name>
    <name type="common">Dalmatian daisy</name>
    <name type="synonym">Chrysanthemum cinerariifolium</name>
    <dbReference type="NCBI Taxonomy" id="118510"/>
    <lineage>
        <taxon>Eukaryota</taxon>
        <taxon>Viridiplantae</taxon>
        <taxon>Streptophyta</taxon>
        <taxon>Embryophyta</taxon>
        <taxon>Tracheophyta</taxon>
        <taxon>Spermatophyta</taxon>
        <taxon>Magnoliopsida</taxon>
        <taxon>eudicotyledons</taxon>
        <taxon>Gunneridae</taxon>
        <taxon>Pentapetalae</taxon>
        <taxon>asterids</taxon>
        <taxon>campanulids</taxon>
        <taxon>Asterales</taxon>
        <taxon>Asteraceae</taxon>
        <taxon>Asteroideae</taxon>
        <taxon>Anthemideae</taxon>
        <taxon>Anthemidinae</taxon>
        <taxon>Tanacetum</taxon>
    </lineage>
</organism>
<dbReference type="Pfam" id="PF07727">
    <property type="entry name" value="RVT_2"/>
    <property type="match status" value="1"/>
</dbReference>
<dbReference type="PANTHER" id="PTHR42648:SF32">
    <property type="entry name" value="RIBONUCLEASE H-LIKE DOMAIN, GAG-PRE-INTEGRASE DOMAIN PROTEIN-RELATED"/>
    <property type="match status" value="1"/>
</dbReference>
<dbReference type="InterPro" id="IPR001584">
    <property type="entry name" value="Integrase_cat-core"/>
</dbReference>
<dbReference type="InterPro" id="IPR039537">
    <property type="entry name" value="Retrotran_Ty1/copia-like"/>
</dbReference>
<dbReference type="PROSITE" id="PS50994">
    <property type="entry name" value="INTEGRASE"/>
    <property type="match status" value="1"/>
</dbReference>
<feature type="compositionally biased region" description="Polar residues" evidence="6">
    <location>
        <begin position="564"/>
        <end position="573"/>
    </location>
</feature>
<dbReference type="GO" id="GO:0003676">
    <property type="term" value="F:nucleic acid binding"/>
    <property type="evidence" value="ECO:0007669"/>
    <property type="project" value="InterPro"/>
</dbReference>
<evidence type="ECO:0000259" key="7">
    <source>
        <dbReference type="PROSITE" id="PS50994"/>
    </source>
</evidence>
<feature type="compositionally biased region" description="Basic and acidic residues" evidence="6">
    <location>
        <begin position="574"/>
        <end position="588"/>
    </location>
</feature>
<feature type="region of interest" description="Disordered" evidence="6">
    <location>
        <begin position="1065"/>
        <end position="1084"/>
    </location>
</feature>
<keyword evidence="1" id="KW-0645">Protease</keyword>
<evidence type="ECO:0000256" key="5">
    <source>
        <dbReference type="SAM" id="Coils"/>
    </source>
</evidence>
<comment type="caution">
    <text evidence="8">The sequence shown here is derived from an EMBL/GenBank/DDBJ whole genome shotgun (WGS) entry which is preliminary data.</text>
</comment>
<feature type="region of interest" description="Disordered" evidence="6">
    <location>
        <begin position="1089"/>
        <end position="1111"/>
    </location>
</feature>
<keyword evidence="5" id="KW-0175">Coiled coil</keyword>
<feature type="coiled-coil region" evidence="5">
    <location>
        <begin position="1412"/>
        <end position="1446"/>
    </location>
</feature>
<dbReference type="EMBL" id="BKCJ010061232">
    <property type="protein sequence ID" value="GEW50579.1"/>
    <property type="molecule type" value="Genomic_DNA"/>
</dbReference>
<feature type="region of interest" description="Disordered" evidence="6">
    <location>
        <begin position="119"/>
        <end position="145"/>
    </location>
</feature>
<evidence type="ECO:0000256" key="4">
    <source>
        <dbReference type="ARBA" id="ARBA00022801"/>
    </source>
</evidence>
<dbReference type="InterPro" id="IPR012337">
    <property type="entry name" value="RNaseH-like_sf"/>
</dbReference>
<gene>
    <name evidence="8" type="ORF">Tci_222555</name>
</gene>
<dbReference type="SUPFAM" id="SSF53098">
    <property type="entry name" value="Ribonuclease H-like"/>
    <property type="match status" value="1"/>
</dbReference>
<dbReference type="Gene3D" id="3.30.420.10">
    <property type="entry name" value="Ribonuclease H-like superfamily/Ribonuclease H"/>
    <property type="match status" value="1"/>
</dbReference>
<dbReference type="InterPro" id="IPR043502">
    <property type="entry name" value="DNA/RNA_pol_sf"/>
</dbReference>
<dbReference type="SUPFAM" id="SSF56672">
    <property type="entry name" value="DNA/RNA polymerases"/>
    <property type="match status" value="1"/>
</dbReference>
<dbReference type="Pfam" id="PF22936">
    <property type="entry name" value="Pol_BBD"/>
    <property type="match status" value="1"/>
</dbReference>
<dbReference type="InterPro" id="IPR013103">
    <property type="entry name" value="RVT_2"/>
</dbReference>
<feature type="domain" description="Integrase catalytic" evidence="7">
    <location>
        <begin position="371"/>
        <end position="484"/>
    </location>
</feature>
<evidence type="ECO:0000256" key="1">
    <source>
        <dbReference type="ARBA" id="ARBA00022670"/>
    </source>
</evidence>